<dbReference type="InterPro" id="IPR016185">
    <property type="entry name" value="PreATP-grasp_dom_sf"/>
</dbReference>
<keyword evidence="4 6" id="KW-0067">ATP-binding</keyword>
<dbReference type="GO" id="GO:0016874">
    <property type="term" value="F:ligase activity"/>
    <property type="evidence" value="ECO:0007669"/>
    <property type="project" value="UniProtKB-KW"/>
</dbReference>
<dbReference type="SUPFAM" id="SSF52440">
    <property type="entry name" value="PreATP-grasp domain"/>
    <property type="match status" value="1"/>
</dbReference>
<dbReference type="PANTHER" id="PTHR45007:SF1">
    <property type="entry name" value="CARBOXYLASE, PUTATIVE (AFU_ORTHOLOGUE AFUA_5G07570)-RELATED"/>
    <property type="match status" value="1"/>
</dbReference>
<dbReference type="InterPro" id="IPR000089">
    <property type="entry name" value="Biotin_lipoyl"/>
</dbReference>
<evidence type="ECO:0000313" key="11">
    <source>
        <dbReference type="Proteomes" id="UP001149165"/>
    </source>
</evidence>
<dbReference type="InterPro" id="IPR005479">
    <property type="entry name" value="CPAse_ATP-bd"/>
</dbReference>
<evidence type="ECO:0000256" key="6">
    <source>
        <dbReference type="PROSITE-ProRule" id="PRU00409"/>
    </source>
</evidence>
<feature type="domain" description="ATP-grasp" evidence="8">
    <location>
        <begin position="158"/>
        <end position="353"/>
    </location>
</feature>
<protein>
    <recommendedName>
        <fullName evidence="12">Pyruvate carboxylase</fullName>
    </recommendedName>
</protein>
<evidence type="ECO:0000256" key="4">
    <source>
        <dbReference type="ARBA" id="ARBA00022840"/>
    </source>
</evidence>
<dbReference type="InterPro" id="IPR011764">
    <property type="entry name" value="Biotin_carboxylation_dom"/>
</dbReference>
<accession>A0A9W9KQ61</accession>
<reference evidence="10" key="1">
    <citation type="submission" date="2022-11" db="EMBL/GenBank/DDBJ databases">
        <authorList>
            <person name="Petersen C."/>
        </authorList>
    </citation>
    <scope>NUCLEOTIDE SEQUENCE</scope>
    <source>
        <strain evidence="10">IBT 30069</strain>
    </source>
</reference>
<dbReference type="Gene3D" id="2.40.50.100">
    <property type="match status" value="1"/>
</dbReference>
<dbReference type="Pfam" id="PF02785">
    <property type="entry name" value="Biotin_carb_C"/>
    <property type="match status" value="1"/>
</dbReference>
<dbReference type="FunFam" id="3.30.1490.20:FF:000003">
    <property type="entry name" value="acetyl-CoA carboxylase isoform X1"/>
    <property type="match status" value="1"/>
</dbReference>
<dbReference type="SUPFAM" id="SSF56059">
    <property type="entry name" value="Glutathione synthetase ATP-binding domain-like"/>
    <property type="match status" value="1"/>
</dbReference>
<dbReference type="InterPro" id="IPR005481">
    <property type="entry name" value="BC-like_N"/>
</dbReference>
<dbReference type="EMBL" id="JAPQKH010000002">
    <property type="protein sequence ID" value="KAJ5113867.1"/>
    <property type="molecule type" value="Genomic_DNA"/>
</dbReference>
<dbReference type="InterPro" id="IPR011761">
    <property type="entry name" value="ATP-grasp"/>
</dbReference>
<feature type="non-terminal residue" evidence="10">
    <location>
        <position position="699"/>
    </location>
</feature>
<gene>
    <name evidence="10" type="ORF">N7456_002401</name>
</gene>
<evidence type="ECO:0008006" key="12">
    <source>
        <dbReference type="Google" id="ProtNLM"/>
    </source>
</evidence>
<evidence type="ECO:0000259" key="7">
    <source>
        <dbReference type="PROSITE" id="PS50968"/>
    </source>
</evidence>
<dbReference type="GO" id="GO:0046872">
    <property type="term" value="F:metal ion binding"/>
    <property type="evidence" value="ECO:0007669"/>
    <property type="project" value="InterPro"/>
</dbReference>
<dbReference type="GO" id="GO:0005524">
    <property type="term" value="F:ATP binding"/>
    <property type="evidence" value="ECO:0007669"/>
    <property type="project" value="UniProtKB-UniRule"/>
</dbReference>
<comment type="caution">
    <text evidence="10">The sequence shown here is derived from an EMBL/GenBank/DDBJ whole genome shotgun (WGS) entry which is preliminary data.</text>
</comment>
<dbReference type="OrthoDB" id="196847at2759"/>
<evidence type="ECO:0000256" key="5">
    <source>
        <dbReference type="ARBA" id="ARBA00023267"/>
    </source>
</evidence>
<evidence type="ECO:0000313" key="10">
    <source>
        <dbReference type="EMBL" id="KAJ5113867.1"/>
    </source>
</evidence>
<evidence type="ECO:0000256" key="2">
    <source>
        <dbReference type="ARBA" id="ARBA00022598"/>
    </source>
</evidence>
<dbReference type="Proteomes" id="UP001149165">
    <property type="component" value="Unassembled WGS sequence"/>
</dbReference>
<dbReference type="InterPro" id="IPR011053">
    <property type="entry name" value="Single_hybrid_motif"/>
</dbReference>
<dbReference type="SMART" id="SM00878">
    <property type="entry name" value="Biotin_carb_C"/>
    <property type="match status" value="1"/>
</dbReference>
<dbReference type="AlphaFoldDB" id="A0A9W9KQ61"/>
<dbReference type="PROSITE" id="PS50979">
    <property type="entry name" value="BC"/>
    <property type="match status" value="1"/>
</dbReference>
<dbReference type="PROSITE" id="PS00867">
    <property type="entry name" value="CPSASE_2"/>
    <property type="match status" value="1"/>
</dbReference>
<comment type="cofactor">
    <cofactor evidence="1">
        <name>biotin</name>
        <dbReference type="ChEBI" id="CHEBI:57586"/>
    </cofactor>
</comment>
<dbReference type="CDD" id="cd06850">
    <property type="entry name" value="biotinyl_domain"/>
    <property type="match status" value="1"/>
</dbReference>
<dbReference type="Pfam" id="PF00289">
    <property type="entry name" value="Biotin_carb_N"/>
    <property type="match status" value="1"/>
</dbReference>
<name>A0A9W9KQ61_9EURO</name>
<reference evidence="10" key="2">
    <citation type="journal article" date="2023" name="IMA Fungus">
        <title>Comparative genomic study of the Penicillium genus elucidates a diverse pangenome and 15 lateral gene transfer events.</title>
        <authorList>
            <person name="Petersen C."/>
            <person name="Sorensen T."/>
            <person name="Nielsen M.R."/>
            <person name="Sondergaard T.E."/>
            <person name="Sorensen J.L."/>
            <person name="Fitzpatrick D.A."/>
            <person name="Frisvad J.C."/>
            <person name="Nielsen K.L."/>
        </authorList>
    </citation>
    <scope>NUCLEOTIDE SEQUENCE</scope>
    <source>
        <strain evidence="10">IBT 30069</strain>
    </source>
</reference>
<dbReference type="InterPro" id="IPR005482">
    <property type="entry name" value="Biotin_COase_C"/>
</dbReference>
<evidence type="ECO:0000259" key="8">
    <source>
        <dbReference type="PROSITE" id="PS50975"/>
    </source>
</evidence>
<evidence type="ECO:0000256" key="1">
    <source>
        <dbReference type="ARBA" id="ARBA00001953"/>
    </source>
</evidence>
<organism evidence="10 11">
    <name type="scientific">Penicillium angulare</name>
    <dbReference type="NCBI Taxonomy" id="116970"/>
    <lineage>
        <taxon>Eukaryota</taxon>
        <taxon>Fungi</taxon>
        <taxon>Dikarya</taxon>
        <taxon>Ascomycota</taxon>
        <taxon>Pezizomycotina</taxon>
        <taxon>Eurotiomycetes</taxon>
        <taxon>Eurotiomycetidae</taxon>
        <taxon>Eurotiales</taxon>
        <taxon>Aspergillaceae</taxon>
        <taxon>Penicillium</taxon>
    </lineage>
</organism>
<dbReference type="Pfam" id="PF00364">
    <property type="entry name" value="Biotin_lipoyl"/>
    <property type="match status" value="1"/>
</dbReference>
<keyword evidence="5" id="KW-0092">Biotin</keyword>
<dbReference type="SUPFAM" id="SSF51230">
    <property type="entry name" value="Single hybrid motif"/>
    <property type="match status" value="1"/>
</dbReference>
<dbReference type="PANTHER" id="PTHR45007">
    <property type="entry name" value="CARBOXYLASE, PUTATIVE (AFU_ORTHOLOGUE AFUA_5G07570)-RELATED"/>
    <property type="match status" value="1"/>
</dbReference>
<keyword evidence="2" id="KW-0436">Ligase</keyword>
<dbReference type="PROSITE" id="PS50968">
    <property type="entry name" value="BIOTINYL_LIPOYL"/>
    <property type="match status" value="1"/>
</dbReference>
<dbReference type="SUPFAM" id="SSF51246">
    <property type="entry name" value="Rudiment single hybrid motif"/>
    <property type="match status" value="1"/>
</dbReference>
<feature type="domain" description="Biotin carboxylation" evidence="9">
    <location>
        <begin position="39"/>
        <end position="492"/>
    </location>
</feature>
<evidence type="ECO:0000256" key="3">
    <source>
        <dbReference type="ARBA" id="ARBA00022741"/>
    </source>
</evidence>
<dbReference type="InterPro" id="IPR011054">
    <property type="entry name" value="Rudment_hybrid_motif"/>
</dbReference>
<sequence length="699" mass="76730">EFLQHFAILTLIKLEVREILCVIPAPNIASMSSSPHPRPIKRLLVANRGEIAVRILNASRELPAPVETFALYTSDDRSHCDLSRPDHAVQITSAASYLDISLLVDIVKKHGIDSVHPGYGFLSESAEFAQRMWNDAGAIVIGPGPENLAKTGDKLQAKQLAQECAVPVLQAMSQPTAKVDEARAFAQQVAFPVMIKAVDGGGGRGIRLVREENELDNSIQRAIGESPSRTVFVEKAAVDGFHHVEIQVIGDGTGNVRHLWERDCSVQRRFQKVVECAPTLMQDRSLVSKVIDAALRMASHIRYRSLGTFEFLVSEQKGEFYFLEVNPRLQVEHTITESISGVDLVQTQLLLAQGLTFNDLGLGSDVNPMAPPPSNSFAIQLRLCAEDPSNNFSLSIGKITDFHIPSGHGIRVDTHVSSLSPLVVGSNFDNLLAKVIVTASTWEATVRKAQRVLVDSRIGGVKTNINLLRGIVAHADFMAGNIDTQWLGNNIENALQSGEEISRSLPDQIGSSQQQPFSQGALPASNLLFRKGDAWSIRLESLQEGTSNTSTETAHHLKLSRVLRNEFPTALAAEIEYTTPSSKTAVPYRMQLETTSTAASALVSSSHRRGDPGNPRHIILPLSGKLIEMLVSEGEDVAENQVLAFVKQMKMELEVRSPRSGRVQWVHEMEDDEEDVAEGMLLVELEEHQAEQEHLRGKL</sequence>
<keyword evidence="3 6" id="KW-0547">Nucleotide-binding</keyword>
<keyword evidence="11" id="KW-1185">Reference proteome</keyword>
<dbReference type="PROSITE" id="PS50975">
    <property type="entry name" value="ATP_GRASP"/>
    <property type="match status" value="1"/>
</dbReference>
<feature type="domain" description="Lipoyl-binding" evidence="7">
    <location>
        <begin position="606"/>
        <end position="686"/>
    </location>
</feature>
<proteinExistence type="predicted"/>
<evidence type="ECO:0000259" key="9">
    <source>
        <dbReference type="PROSITE" id="PS50979"/>
    </source>
</evidence>
<dbReference type="Gene3D" id="3.30.470.20">
    <property type="entry name" value="ATP-grasp fold, B domain"/>
    <property type="match status" value="1"/>
</dbReference>
<dbReference type="Pfam" id="PF02786">
    <property type="entry name" value="CPSase_L_D2"/>
    <property type="match status" value="1"/>
</dbReference>